<name>A0A132AI71_SARSC</name>
<evidence type="ECO:0000256" key="2">
    <source>
        <dbReference type="ARBA" id="ARBA00004173"/>
    </source>
</evidence>
<dbReference type="PANTHER" id="PTHR13344:SF0">
    <property type="entry name" value="NADH DEHYDROGENASE [UBIQUINONE] 1 ALPHA SUBCOMPLEX SUBUNIT 8"/>
    <property type="match status" value="1"/>
</dbReference>
<sequence>MPLTENINLPTFEELDVQDVNISQPVLIASGPYFGKYCDHQSKEYMLCKLEEKDPRKCLNEGKAVTMCGHDFFRKVGETCRAEVERMAKCMEFTDTQTRFIYCRKEQKQVRKCMEEKLGIKKPPFGYFSQLRIHETSRPKPKSFATEFKDSNVDVPDNFEEKVDEIGRGKTSIYSTYWF</sequence>
<dbReference type="OrthoDB" id="276296at2759"/>
<evidence type="ECO:0000256" key="4">
    <source>
        <dbReference type="ARBA" id="ARBA00022448"/>
    </source>
</evidence>
<dbReference type="AlphaFoldDB" id="A0A132AI71"/>
<evidence type="ECO:0000313" key="10">
    <source>
        <dbReference type="EMBL" id="KAF7491450.1"/>
    </source>
</evidence>
<dbReference type="EMBL" id="WVUK01000059">
    <property type="protein sequence ID" value="KAF7491450.1"/>
    <property type="molecule type" value="Genomic_DNA"/>
</dbReference>
<keyword evidence="9" id="KW-1015">Disulfide bond</keyword>
<evidence type="ECO:0000256" key="1">
    <source>
        <dbReference type="ARBA" id="ARBA00003195"/>
    </source>
</evidence>
<evidence type="ECO:0000256" key="7">
    <source>
        <dbReference type="ARBA" id="ARBA00022982"/>
    </source>
</evidence>
<gene>
    <name evidence="11" type="ORF">QR98_0092560</name>
    <name evidence="10" type="ORF">SSS_6562</name>
</gene>
<dbReference type="PROSITE" id="PS51808">
    <property type="entry name" value="CHCH"/>
    <property type="match status" value="1"/>
</dbReference>
<evidence type="ECO:0000313" key="14">
    <source>
        <dbReference type="Proteomes" id="UP000616769"/>
    </source>
</evidence>
<protein>
    <submittedName>
        <fullName evidence="10">NADH dehydrogenase [ubiquinone] 1 alpha subcomplex subunit 8</fullName>
    </submittedName>
</protein>
<accession>A0A132AI71</accession>
<dbReference type="GO" id="GO:0006120">
    <property type="term" value="P:mitochondrial electron transport, NADH to ubiquinone"/>
    <property type="evidence" value="ECO:0007669"/>
    <property type="project" value="InterPro"/>
</dbReference>
<dbReference type="VEuPathDB" id="VectorBase:SSCA006038"/>
<dbReference type="GO" id="GO:0005739">
    <property type="term" value="C:mitochondrion"/>
    <property type="evidence" value="ECO:0007669"/>
    <property type="project" value="UniProtKB-SubCell"/>
</dbReference>
<evidence type="ECO:0000256" key="8">
    <source>
        <dbReference type="ARBA" id="ARBA00023128"/>
    </source>
</evidence>
<comment type="similarity">
    <text evidence="3">Belongs to the complex I NDUFA8 subunit family.</text>
</comment>
<comment type="subcellular location">
    <subcellularLocation>
        <location evidence="2">Mitochondrion</location>
    </subcellularLocation>
</comment>
<dbReference type="PANTHER" id="PTHR13344">
    <property type="entry name" value="NADH-UBIQUINONE OXIDOREDUCTASE"/>
    <property type="match status" value="1"/>
</dbReference>
<keyword evidence="5" id="KW-0679">Respiratory chain</keyword>
<organism evidence="11 14">
    <name type="scientific">Sarcoptes scabiei</name>
    <name type="common">Itch mite</name>
    <name type="synonym">Acarus scabiei</name>
    <dbReference type="NCBI Taxonomy" id="52283"/>
    <lineage>
        <taxon>Eukaryota</taxon>
        <taxon>Metazoa</taxon>
        <taxon>Ecdysozoa</taxon>
        <taxon>Arthropoda</taxon>
        <taxon>Chelicerata</taxon>
        <taxon>Arachnida</taxon>
        <taxon>Acari</taxon>
        <taxon>Acariformes</taxon>
        <taxon>Sarcoptiformes</taxon>
        <taxon>Astigmata</taxon>
        <taxon>Psoroptidia</taxon>
        <taxon>Sarcoptoidea</taxon>
        <taxon>Sarcoptidae</taxon>
        <taxon>Sarcoptinae</taxon>
        <taxon>Sarcoptes</taxon>
    </lineage>
</organism>
<evidence type="ECO:0000256" key="6">
    <source>
        <dbReference type="ARBA" id="ARBA00022737"/>
    </source>
</evidence>
<proteinExistence type="inferred from homology"/>
<keyword evidence="13" id="KW-1185">Reference proteome</keyword>
<dbReference type="EnsemblMetazoa" id="SSS_6562s_mrna">
    <property type="protein sequence ID" value="KAF7491450.1"/>
    <property type="gene ID" value="SSS_6562"/>
</dbReference>
<evidence type="ECO:0000256" key="3">
    <source>
        <dbReference type="ARBA" id="ARBA00010705"/>
    </source>
</evidence>
<keyword evidence="7" id="KW-0249">Electron transport</keyword>
<evidence type="ECO:0000256" key="5">
    <source>
        <dbReference type="ARBA" id="ARBA00022660"/>
    </source>
</evidence>
<evidence type="ECO:0000256" key="9">
    <source>
        <dbReference type="ARBA" id="ARBA00023157"/>
    </source>
</evidence>
<reference evidence="11 14" key="1">
    <citation type="journal article" date="2015" name="Parasit. Vectors">
        <title>Draft genome of the scabies mite.</title>
        <authorList>
            <person name="Rider S.D.Jr."/>
            <person name="Morgan M.S."/>
            <person name="Arlian L.G."/>
        </authorList>
    </citation>
    <scope>NUCLEOTIDE SEQUENCE [LARGE SCALE GENOMIC DNA]</scope>
    <source>
        <strain evidence="11">Arlian Lab</strain>
    </source>
</reference>
<reference evidence="10" key="3">
    <citation type="submission" date="2020-01" db="EMBL/GenBank/DDBJ databases">
        <authorList>
            <person name="Korhonen P.K.K."/>
            <person name="Guangxu M.G."/>
            <person name="Wang T.W."/>
            <person name="Stroehlein A.J.S."/>
            <person name="Young N.D."/>
            <person name="Ang C.-S.A."/>
            <person name="Fernando D.W.F."/>
            <person name="Lu H.L."/>
            <person name="Taylor S.T."/>
            <person name="Ehtesham M.E.M."/>
            <person name="Najaraj S.H.N."/>
            <person name="Harsha G.H.G."/>
            <person name="Madugundu A.M."/>
            <person name="Renuse S.R."/>
            <person name="Holt D.H."/>
            <person name="Pandey A.P."/>
            <person name="Papenfuss A.P."/>
            <person name="Gasser R.B.G."/>
            <person name="Fischer K.F."/>
        </authorList>
    </citation>
    <scope>NUCLEOTIDE SEQUENCE</scope>
    <source>
        <strain evidence="10">SSS_KF_BRIS2020</strain>
    </source>
</reference>
<reference evidence="13" key="2">
    <citation type="journal article" date="2020" name="PLoS Negl. Trop. Dis.">
        <title>High-quality nuclear genome for Sarcoptes scabiei-A critical resource for a neglected parasite.</title>
        <authorList>
            <person name="Korhonen P.K."/>
            <person name="Gasser R.B."/>
            <person name="Ma G."/>
            <person name="Wang T."/>
            <person name="Stroehlein A.J."/>
            <person name="Young N.D."/>
            <person name="Ang C.S."/>
            <person name="Fernando D.D."/>
            <person name="Lu H.C."/>
            <person name="Taylor S."/>
            <person name="Reynolds S.L."/>
            <person name="Mofiz E."/>
            <person name="Najaraj S.H."/>
            <person name="Gowda H."/>
            <person name="Madugundu A."/>
            <person name="Renuse S."/>
            <person name="Holt D."/>
            <person name="Pandey A."/>
            <person name="Papenfuss A.T."/>
            <person name="Fischer K."/>
        </authorList>
    </citation>
    <scope>NUCLEOTIDE SEQUENCE [LARGE SCALE GENOMIC DNA]</scope>
</reference>
<keyword evidence="4" id="KW-0813">Transport</keyword>
<dbReference type="OMA" id="FRTHWQC"/>
<dbReference type="EMBL" id="JXLN01015573">
    <property type="protein sequence ID" value="KPM10696.1"/>
    <property type="molecule type" value="Genomic_DNA"/>
</dbReference>
<keyword evidence="10" id="KW-0830">Ubiquinone</keyword>
<dbReference type="Proteomes" id="UP000616769">
    <property type="component" value="Unassembled WGS sequence"/>
</dbReference>
<evidence type="ECO:0000313" key="12">
    <source>
        <dbReference type="EnsemblMetazoa" id="KAF7491450.1"/>
    </source>
</evidence>
<evidence type="ECO:0000313" key="11">
    <source>
        <dbReference type="EMBL" id="KPM10696.1"/>
    </source>
</evidence>
<reference evidence="12" key="4">
    <citation type="submission" date="2022-06" db="UniProtKB">
        <authorList>
            <consortium name="EnsemblMetazoa"/>
        </authorList>
    </citation>
    <scope>IDENTIFICATION</scope>
</reference>
<comment type="function">
    <text evidence="1">Accessory subunit of the mitochondrial membrane respiratory chain NADH dehydrogenase (Complex I), that is believed not to be involved in catalysis. Complex I functions in the transfer of electrons from NADH to the respiratory chain. The immediate electron acceptor for the enzyme is believed to be ubiquinone.</text>
</comment>
<keyword evidence="8" id="KW-0496">Mitochondrion</keyword>
<dbReference type="InterPro" id="IPR016680">
    <property type="entry name" value="NDUFA8"/>
</dbReference>
<dbReference type="Proteomes" id="UP000070412">
    <property type="component" value="Unassembled WGS sequence"/>
</dbReference>
<evidence type="ECO:0000313" key="13">
    <source>
        <dbReference type="Proteomes" id="UP000070412"/>
    </source>
</evidence>
<keyword evidence="6" id="KW-0677">Repeat</keyword>